<evidence type="ECO:0000313" key="2">
    <source>
        <dbReference type="Proteomes" id="UP001549110"/>
    </source>
</evidence>
<organism evidence="1 2">
    <name type="scientific">Phenylobacterium koreense</name>
    <dbReference type="NCBI Taxonomy" id="266125"/>
    <lineage>
        <taxon>Bacteria</taxon>
        <taxon>Pseudomonadati</taxon>
        <taxon>Pseudomonadota</taxon>
        <taxon>Alphaproteobacteria</taxon>
        <taxon>Caulobacterales</taxon>
        <taxon>Caulobacteraceae</taxon>
        <taxon>Phenylobacterium</taxon>
    </lineage>
</organism>
<dbReference type="Proteomes" id="UP001549110">
    <property type="component" value="Unassembled WGS sequence"/>
</dbReference>
<reference evidence="1 2" key="1">
    <citation type="submission" date="2024-06" db="EMBL/GenBank/DDBJ databases">
        <title>Genomic Encyclopedia of Type Strains, Phase IV (KMG-IV): sequencing the most valuable type-strain genomes for metagenomic binning, comparative biology and taxonomic classification.</title>
        <authorList>
            <person name="Goeker M."/>
        </authorList>
    </citation>
    <scope>NUCLEOTIDE SEQUENCE [LARGE SCALE GENOMIC DNA]</scope>
    <source>
        <strain evidence="1 2">DSM 17809</strain>
    </source>
</reference>
<evidence type="ECO:0000313" key="1">
    <source>
        <dbReference type="EMBL" id="MET3527359.1"/>
    </source>
</evidence>
<dbReference type="EMBL" id="JBEPLU010000002">
    <property type="protein sequence ID" value="MET3527359.1"/>
    <property type="molecule type" value="Genomic_DNA"/>
</dbReference>
<name>A0ABV2EJY6_9CAUL</name>
<comment type="caution">
    <text evidence="1">The sequence shown here is derived from an EMBL/GenBank/DDBJ whole genome shotgun (WGS) entry which is preliminary data.</text>
</comment>
<keyword evidence="2" id="KW-1185">Reference proteome</keyword>
<proteinExistence type="predicted"/>
<gene>
    <name evidence="1" type="ORF">ABID41_002477</name>
</gene>
<sequence length="76" mass="7795">MTQFAVFGAGPFGALALEGGAARAPDPPALRTLLEVMARDRDGEPDVEWPPYSADGARAVAGLSGFTRLVVGPGLL</sequence>
<accession>A0ABV2EJY6</accession>
<protein>
    <submittedName>
        <fullName evidence="1">Uncharacterized protein</fullName>
    </submittedName>
</protein>
<dbReference type="RefSeq" id="WP_331930700.1">
    <property type="nucleotide sequence ID" value="NZ_JBEPLU010000002.1"/>
</dbReference>